<evidence type="ECO:0000259" key="2">
    <source>
        <dbReference type="Pfam" id="PF03795"/>
    </source>
</evidence>
<organism evidence="3 4">
    <name type="scientific">Sporolactobacillus nakayamae</name>
    <dbReference type="NCBI Taxonomy" id="269670"/>
    <lineage>
        <taxon>Bacteria</taxon>
        <taxon>Bacillati</taxon>
        <taxon>Bacillota</taxon>
        <taxon>Bacilli</taxon>
        <taxon>Bacillales</taxon>
        <taxon>Sporolactobacillaceae</taxon>
        <taxon>Sporolactobacillus</taxon>
    </lineage>
</organism>
<feature type="domain" description="YCII-related" evidence="2">
    <location>
        <begin position="26"/>
        <end position="91"/>
    </location>
</feature>
<gene>
    <name evidence="3" type="ORF">SAMN02982927_03233</name>
</gene>
<evidence type="ECO:0000313" key="4">
    <source>
        <dbReference type="Proteomes" id="UP000198752"/>
    </source>
</evidence>
<dbReference type="OrthoDB" id="8589613at2"/>
<dbReference type="STRING" id="269670.SAMN02982927_03233"/>
<dbReference type="InterPro" id="IPR005545">
    <property type="entry name" value="YCII"/>
</dbReference>
<dbReference type="Gene3D" id="3.30.70.1060">
    <property type="entry name" value="Dimeric alpha+beta barrel"/>
    <property type="match status" value="1"/>
</dbReference>
<reference evidence="4" key="1">
    <citation type="submission" date="2016-10" db="EMBL/GenBank/DDBJ databases">
        <authorList>
            <person name="Varghese N."/>
            <person name="Submissions S."/>
        </authorList>
    </citation>
    <scope>NUCLEOTIDE SEQUENCE [LARGE SCALE GENOMIC DNA]</scope>
    <source>
        <strain evidence="4">ATCC 700379</strain>
    </source>
</reference>
<dbReference type="Pfam" id="PF03795">
    <property type="entry name" value="YCII"/>
    <property type="match status" value="1"/>
</dbReference>
<protein>
    <submittedName>
        <fullName evidence="3">YCII-related domain-containing protein</fullName>
    </submittedName>
</protein>
<accession>A0A1I2VSF2</accession>
<proteinExistence type="inferred from homology"/>
<dbReference type="EMBL" id="FOOY01000030">
    <property type="protein sequence ID" value="SFG92158.1"/>
    <property type="molecule type" value="Genomic_DNA"/>
</dbReference>
<dbReference type="InterPro" id="IPR011008">
    <property type="entry name" value="Dimeric_a/b-barrel"/>
</dbReference>
<evidence type="ECO:0000256" key="1">
    <source>
        <dbReference type="ARBA" id="ARBA00007689"/>
    </source>
</evidence>
<name>A0A1I2VSF2_9BACL</name>
<dbReference type="Proteomes" id="UP000198752">
    <property type="component" value="Unassembled WGS sequence"/>
</dbReference>
<dbReference type="AlphaFoldDB" id="A0A1I2VSF2"/>
<comment type="similarity">
    <text evidence="1">Belongs to the YciI family.</text>
</comment>
<keyword evidence="4" id="KW-1185">Reference proteome</keyword>
<dbReference type="SUPFAM" id="SSF54909">
    <property type="entry name" value="Dimeric alpha+beta barrel"/>
    <property type="match status" value="1"/>
</dbReference>
<sequence length="108" mass="12172">MPDKRKQYIYVLRLIPALLDEANWTKSENDVVEQHFSRLQELLKKGMLILAGKTEGLDAKTFGIVILETSSFEEAQTLMQTDPAVAAGIMTAELYPYRVALMRSHASD</sequence>
<dbReference type="RefSeq" id="WP_093674598.1">
    <property type="nucleotide sequence ID" value="NZ_FOOY01000030.1"/>
</dbReference>
<evidence type="ECO:0000313" key="3">
    <source>
        <dbReference type="EMBL" id="SFG92158.1"/>
    </source>
</evidence>